<evidence type="ECO:0000313" key="1">
    <source>
        <dbReference type="EMBL" id="MDP9833108.1"/>
    </source>
</evidence>
<sequence>METIGELDSTGRIKELVDEIIRAEWDMFSTVPNAGGPAACQSQDQTFEIMRRAQFSTWSEESLISYRRDLAMATARGRNLMTEKYARMMSVTHPEEYAQIESMLPAIPERVFVLVEAISAQHRMWDERVAEELPKVRGRGRTRDEEAQVGAVPTANTYLIGELLTYSEATLDCLMRDVEAAVSNGRNLVREQLEATVRAYGWESLDAAEAAQ</sequence>
<dbReference type="EMBL" id="JAUSQL010000001">
    <property type="protein sequence ID" value="MDP9833108.1"/>
    <property type="molecule type" value="Genomic_DNA"/>
</dbReference>
<keyword evidence="2" id="KW-1185">Reference proteome</keyword>
<dbReference type="InterPro" id="IPR025191">
    <property type="entry name" value="DUF4125"/>
</dbReference>
<dbReference type="RefSeq" id="WP_307635175.1">
    <property type="nucleotide sequence ID" value="NZ_JAUSQL010000001.1"/>
</dbReference>
<gene>
    <name evidence="1" type="ORF">J2S45_001787</name>
</gene>
<dbReference type="Pfam" id="PF13526">
    <property type="entry name" value="DUF4125"/>
    <property type="match status" value="1"/>
</dbReference>
<dbReference type="Proteomes" id="UP001230145">
    <property type="component" value="Unassembled WGS sequence"/>
</dbReference>
<organism evidence="1 2">
    <name type="scientific">Trueperella abortisuis</name>
    <dbReference type="NCBI Taxonomy" id="445930"/>
    <lineage>
        <taxon>Bacteria</taxon>
        <taxon>Bacillati</taxon>
        <taxon>Actinomycetota</taxon>
        <taxon>Actinomycetes</taxon>
        <taxon>Actinomycetales</taxon>
        <taxon>Actinomycetaceae</taxon>
        <taxon>Trueperella</taxon>
    </lineage>
</organism>
<accession>A0ABT9PK66</accession>
<protein>
    <recommendedName>
        <fullName evidence="3">DUF4125 family protein</fullName>
    </recommendedName>
</protein>
<evidence type="ECO:0000313" key="2">
    <source>
        <dbReference type="Proteomes" id="UP001230145"/>
    </source>
</evidence>
<name>A0ABT9PK66_9ACTO</name>
<evidence type="ECO:0008006" key="3">
    <source>
        <dbReference type="Google" id="ProtNLM"/>
    </source>
</evidence>
<reference evidence="1 2" key="1">
    <citation type="submission" date="2023-07" db="EMBL/GenBank/DDBJ databases">
        <title>Sequencing the genomes of 1000 actinobacteria strains.</title>
        <authorList>
            <person name="Klenk H.-P."/>
        </authorList>
    </citation>
    <scope>NUCLEOTIDE SEQUENCE [LARGE SCALE GENOMIC DNA]</scope>
    <source>
        <strain evidence="1 2">DSM 19515</strain>
    </source>
</reference>
<proteinExistence type="predicted"/>
<comment type="caution">
    <text evidence="1">The sequence shown here is derived from an EMBL/GenBank/DDBJ whole genome shotgun (WGS) entry which is preliminary data.</text>
</comment>